<evidence type="ECO:0000256" key="7">
    <source>
        <dbReference type="SAM" id="Phobius"/>
    </source>
</evidence>
<dbReference type="GO" id="GO:0015020">
    <property type="term" value="F:glucuronosyltransferase activity"/>
    <property type="evidence" value="ECO:0007669"/>
    <property type="project" value="InterPro"/>
</dbReference>
<feature type="compositionally biased region" description="Polar residues" evidence="6">
    <location>
        <begin position="141"/>
        <end position="160"/>
    </location>
</feature>
<feature type="transmembrane region" description="Helical" evidence="7">
    <location>
        <begin position="65"/>
        <end position="85"/>
    </location>
</feature>
<keyword evidence="3 8" id="KW-0808">Transferase</keyword>
<feature type="region of interest" description="Disordered" evidence="6">
    <location>
        <begin position="1"/>
        <end position="56"/>
    </location>
</feature>
<evidence type="ECO:0000256" key="3">
    <source>
        <dbReference type="ARBA" id="ARBA00022679"/>
    </source>
</evidence>
<evidence type="ECO:0000313" key="8">
    <source>
        <dbReference type="EMBL" id="PXF49580.1"/>
    </source>
</evidence>
<dbReference type="AlphaFoldDB" id="A0A2V3J9N7"/>
<accession>A0A2V3J9N7</accession>
<proteinExistence type="predicted"/>
<protein>
    <submittedName>
        <fullName evidence="8">Beta-glucuronosyltransferase GlcAT14A</fullName>
    </submittedName>
</protein>
<comment type="subcellular location">
    <subcellularLocation>
        <location evidence="1">Membrane</location>
        <topology evidence="1">Single-pass type II membrane protein</topology>
    </subcellularLocation>
</comment>
<dbReference type="PANTHER" id="PTHR45719">
    <property type="entry name" value="GLYCOSYLTRANSFERASE"/>
    <property type="match status" value="1"/>
</dbReference>
<dbReference type="InterPro" id="IPR003406">
    <property type="entry name" value="Glyco_trans_14"/>
</dbReference>
<dbReference type="OrthoDB" id="2019572at2759"/>
<dbReference type="Proteomes" id="UP000247409">
    <property type="component" value="Unassembled WGS sequence"/>
</dbReference>
<dbReference type="EMBL" id="NBIV01000004">
    <property type="protein sequence ID" value="PXF49580.1"/>
    <property type="molecule type" value="Genomic_DNA"/>
</dbReference>
<gene>
    <name evidence="8" type="ORF">BWQ96_00650</name>
</gene>
<dbReference type="InterPro" id="IPR044610">
    <property type="entry name" value="GLCAT14A/B/C"/>
</dbReference>
<keyword evidence="7" id="KW-1133">Transmembrane helix</keyword>
<keyword evidence="9" id="KW-1185">Reference proteome</keyword>
<organism evidence="8 9">
    <name type="scientific">Gracilariopsis chorda</name>
    <dbReference type="NCBI Taxonomy" id="448386"/>
    <lineage>
        <taxon>Eukaryota</taxon>
        <taxon>Rhodophyta</taxon>
        <taxon>Florideophyceae</taxon>
        <taxon>Rhodymeniophycidae</taxon>
        <taxon>Gracilariales</taxon>
        <taxon>Gracilariaceae</taxon>
        <taxon>Gracilariopsis</taxon>
    </lineage>
</organism>
<evidence type="ECO:0000256" key="2">
    <source>
        <dbReference type="ARBA" id="ARBA00022676"/>
    </source>
</evidence>
<keyword evidence="2" id="KW-0328">Glycosyltransferase</keyword>
<sequence length="493" mass="55923">MPRRHSLALGSPASSSSSIASTPRISSSEARSHTQSSPSSSSRSILGGKAYPNERHRAPSRPMRLWMSMLFGTFVLFQLATVFAAPSPLIGITASTIAAQANVSYLPRNTKSSIGLESRHDNSTVSRNVLLLPERQRASQEGDTTLEDTNQKSTVGTETQTSLTGREANIAYFLQVSESTLLHLPRLLDSIYHPRNTYAIHFDLKVPRDDIQKVSQQIRTKTGNAGNIHIMPSELITYRGVSMLLNTINAMRLLLDEDETWDYFINISGSDYPLLGAETQRRLLGRELGLNYFTFAPRSKWDQMAENRMAEIWFDESLSFRQNAASGELQKLAIRNPLVDTRQFDITHAEAWMISSREFCDFVVKGDMARKMLVAFSYAADSSEHYFASLAWNHEKFRKTIVTHSMRMVVWNHEGKASGQHPYYIDERKTNDEYRFKDLIDTSVLFFARKFKDPDSDLMNYIDERAKRNSTITAAENHLVSKVGARFVRLREL</sequence>
<evidence type="ECO:0000256" key="6">
    <source>
        <dbReference type="SAM" id="MobiDB-lite"/>
    </source>
</evidence>
<evidence type="ECO:0000256" key="1">
    <source>
        <dbReference type="ARBA" id="ARBA00004606"/>
    </source>
</evidence>
<comment type="caution">
    <text evidence="8">The sequence shown here is derived from an EMBL/GenBank/DDBJ whole genome shotgun (WGS) entry which is preliminary data.</text>
</comment>
<keyword evidence="4 7" id="KW-0472">Membrane</keyword>
<keyword evidence="7" id="KW-0812">Transmembrane</keyword>
<evidence type="ECO:0000256" key="4">
    <source>
        <dbReference type="ARBA" id="ARBA00023136"/>
    </source>
</evidence>
<feature type="compositionally biased region" description="Low complexity" evidence="6">
    <location>
        <begin position="11"/>
        <end position="44"/>
    </location>
</feature>
<dbReference type="Pfam" id="PF02485">
    <property type="entry name" value="Branch"/>
    <property type="match status" value="1"/>
</dbReference>
<dbReference type="GO" id="GO:0016020">
    <property type="term" value="C:membrane"/>
    <property type="evidence" value="ECO:0007669"/>
    <property type="project" value="UniProtKB-SubCell"/>
</dbReference>
<keyword evidence="5" id="KW-0325">Glycoprotein</keyword>
<name>A0A2V3J9N7_9FLOR</name>
<evidence type="ECO:0000313" key="9">
    <source>
        <dbReference type="Proteomes" id="UP000247409"/>
    </source>
</evidence>
<feature type="region of interest" description="Disordered" evidence="6">
    <location>
        <begin position="133"/>
        <end position="160"/>
    </location>
</feature>
<evidence type="ECO:0000256" key="5">
    <source>
        <dbReference type="ARBA" id="ARBA00023180"/>
    </source>
</evidence>
<reference evidence="8 9" key="1">
    <citation type="journal article" date="2018" name="Mol. Biol. Evol.">
        <title>Analysis of the draft genome of the red seaweed Gracilariopsis chorda provides insights into genome size evolution in Rhodophyta.</title>
        <authorList>
            <person name="Lee J."/>
            <person name="Yang E.C."/>
            <person name="Graf L."/>
            <person name="Yang J.H."/>
            <person name="Qiu H."/>
            <person name="Zel Zion U."/>
            <person name="Chan C.X."/>
            <person name="Stephens T.G."/>
            <person name="Weber A.P.M."/>
            <person name="Boo G.H."/>
            <person name="Boo S.M."/>
            <person name="Kim K.M."/>
            <person name="Shin Y."/>
            <person name="Jung M."/>
            <person name="Lee S.J."/>
            <person name="Yim H.S."/>
            <person name="Lee J.H."/>
            <person name="Bhattacharya D."/>
            <person name="Yoon H.S."/>
        </authorList>
    </citation>
    <scope>NUCLEOTIDE SEQUENCE [LARGE SCALE GENOMIC DNA]</scope>
    <source>
        <strain evidence="8 9">SKKU-2015</strain>
        <tissue evidence="8">Whole body</tissue>
    </source>
</reference>
<dbReference type="PANTHER" id="PTHR45719:SF3">
    <property type="entry name" value="BETA-GLUCURONOSYLTRANSFERASE GLCAT14A"/>
    <property type="match status" value="1"/>
</dbReference>